<dbReference type="EMBL" id="BLAL01000175">
    <property type="protein sequence ID" value="GES87966.1"/>
    <property type="molecule type" value="Genomic_DNA"/>
</dbReference>
<dbReference type="OrthoDB" id="635774at2759"/>
<accession>A0A8H3QQD5</accession>
<evidence type="ECO:0000313" key="2">
    <source>
        <dbReference type="EMBL" id="GES87966.1"/>
    </source>
</evidence>
<dbReference type="PROSITE" id="PS50011">
    <property type="entry name" value="PROTEIN_KINASE_DOM"/>
    <property type="match status" value="1"/>
</dbReference>
<dbReference type="AlphaFoldDB" id="A0A8H3QQD5"/>
<dbReference type="GO" id="GO:0004672">
    <property type="term" value="F:protein kinase activity"/>
    <property type="evidence" value="ECO:0007669"/>
    <property type="project" value="InterPro"/>
</dbReference>
<dbReference type="Gene3D" id="3.30.200.20">
    <property type="entry name" value="Phosphorylase Kinase, domain 1"/>
    <property type="match status" value="1"/>
</dbReference>
<protein>
    <submittedName>
        <fullName evidence="2">Kinase-like domain-containing protein</fullName>
    </submittedName>
</protein>
<dbReference type="GO" id="GO:0005524">
    <property type="term" value="F:ATP binding"/>
    <property type="evidence" value="ECO:0007669"/>
    <property type="project" value="InterPro"/>
</dbReference>
<evidence type="ECO:0000259" key="1">
    <source>
        <dbReference type="PROSITE" id="PS50011"/>
    </source>
</evidence>
<sequence length="119" mass="14125">MLNNTELKVNENSNEWINWIEESITKKQISYYDYKNFNNIQEISSGSSGKVYRTNQKNSHHYLALKSFYNFNIMAKEIVNELKLQHEVGFNNNIIKFYGITTGIINIHYRIIKPFLIRS</sequence>
<dbReference type="InterPro" id="IPR011009">
    <property type="entry name" value="Kinase-like_dom_sf"/>
</dbReference>
<name>A0A8H3QQD5_9GLOM</name>
<keyword evidence="2" id="KW-0808">Transferase</keyword>
<comment type="caution">
    <text evidence="2">The sequence shown here is derived from an EMBL/GenBank/DDBJ whole genome shotgun (WGS) entry which is preliminary data.</text>
</comment>
<proteinExistence type="predicted"/>
<feature type="domain" description="Protein kinase" evidence="1">
    <location>
        <begin position="37"/>
        <end position="119"/>
    </location>
</feature>
<gene>
    <name evidence="2" type="ORF">RCL2_001493000</name>
</gene>
<dbReference type="SUPFAM" id="SSF56112">
    <property type="entry name" value="Protein kinase-like (PK-like)"/>
    <property type="match status" value="1"/>
</dbReference>
<dbReference type="InterPro" id="IPR000719">
    <property type="entry name" value="Prot_kinase_dom"/>
</dbReference>
<organism evidence="2 3">
    <name type="scientific">Rhizophagus clarus</name>
    <dbReference type="NCBI Taxonomy" id="94130"/>
    <lineage>
        <taxon>Eukaryota</taxon>
        <taxon>Fungi</taxon>
        <taxon>Fungi incertae sedis</taxon>
        <taxon>Mucoromycota</taxon>
        <taxon>Glomeromycotina</taxon>
        <taxon>Glomeromycetes</taxon>
        <taxon>Glomerales</taxon>
        <taxon>Glomeraceae</taxon>
        <taxon>Rhizophagus</taxon>
    </lineage>
</organism>
<reference evidence="2" key="1">
    <citation type="submission" date="2019-10" db="EMBL/GenBank/DDBJ databases">
        <title>Conservation and host-specific expression of non-tandemly repeated heterogenous ribosome RNA gene in arbuscular mycorrhizal fungi.</title>
        <authorList>
            <person name="Maeda T."/>
            <person name="Kobayashi Y."/>
            <person name="Nakagawa T."/>
            <person name="Ezawa T."/>
            <person name="Yamaguchi K."/>
            <person name="Bino T."/>
            <person name="Nishimoto Y."/>
            <person name="Shigenobu S."/>
            <person name="Kawaguchi M."/>
        </authorList>
    </citation>
    <scope>NUCLEOTIDE SEQUENCE</scope>
    <source>
        <strain evidence="2">HR1</strain>
    </source>
</reference>
<evidence type="ECO:0000313" key="3">
    <source>
        <dbReference type="Proteomes" id="UP000615446"/>
    </source>
</evidence>
<keyword evidence="2" id="KW-0418">Kinase</keyword>
<dbReference type="Proteomes" id="UP000615446">
    <property type="component" value="Unassembled WGS sequence"/>
</dbReference>